<dbReference type="GO" id="GO:0005524">
    <property type="term" value="F:ATP binding"/>
    <property type="evidence" value="ECO:0007669"/>
    <property type="project" value="UniProtKB-KW"/>
</dbReference>
<evidence type="ECO:0000256" key="7">
    <source>
        <dbReference type="ARBA" id="ARBA00023136"/>
    </source>
</evidence>
<comment type="subcellular location">
    <subcellularLocation>
        <location evidence="1">Cell membrane</location>
        <topology evidence="1">Peripheral membrane protein</topology>
    </subcellularLocation>
</comment>
<organism evidence="10">
    <name type="scientific">Catovirus CTV1</name>
    <dbReference type="NCBI Taxonomy" id="1977631"/>
    <lineage>
        <taxon>Viruses</taxon>
        <taxon>Varidnaviria</taxon>
        <taxon>Bamfordvirae</taxon>
        <taxon>Nucleocytoviricota</taxon>
        <taxon>Megaviricetes</taxon>
        <taxon>Imitervirales</taxon>
        <taxon>Mimiviridae</taxon>
        <taxon>Klosneuvirinae</taxon>
        <taxon>Catovirus</taxon>
    </lineage>
</organism>
<evidence type="ECO:0000256" key="1">
    <source>
        <dbReference type="ARBA" id="ARBA00004202"/>
    </source>
</evidence>
<name>A0A1V0SBN4_9VIRU</name>
<dbReference type="Gene3D" id="3.40.50.300">
    <property type="entry name" value="P-loop containing nucleotide triphosphate hydrolases"/>
    <property type="match status" value="1"/>
</dbReference>
<keyword evidence="7 8" id="KW-0472">Membrane</keyword>
<dbReference type="GO" id="GO:0005886">
    <property type="term" value="C:plasma membrane"/>
    <property type="evidence" value="ECO:0007669"/>
    <property type="project" value="UniProtKB-SubCell"/>
</dbReference>
<dbReference type="InterPro" id="IPR050095">
    <property type="entry name" value="ECF_ABC_transporter_ATP-bd"/>
</dbReference>
<feature type="domain" description="ABC transporter" evidence="9">
    <location>
        <begin position="317"/>
        <end position="544"/>
    </location>
</feature>
<keyword evidence="8" id="KW-1133">Transmembrane helix</keyword>
<dbReference type="PANTHER" id="PTHR43553:SF27">
    <property type="entry name" value="ENERGY-COUPLING FACTOR TRANSPORTER ATP-BINDING PROTEIN ECFA2"/>
    <property type="match status" value="1"/>
</dbReference>
<proteinExistence type="predicted"/>
<dbReference type="EMBL" id="KY684084">
    <property type="protein sequence ID" value="ARF09084.1"/>
    <property type="molecule type" value="Genomic_DNA"/>
</dbReference>
<dbReference type="SMART" id="SM00382">
    <property type="entry name" value="AAA"/>
    <property type="match status" value="1"/>
</dbReference>
<evidence type="ECO:0000256" key="8">
    <source>
        <dbReference type="SAM" id="Phobius"/>
    </source>
</evidence>
<sequence>MKIIKSLFYEFFVMLHSSGYIWHLVGCYLCDILAQTMICWMLTDISEGNLQYLTIFVILKSGYPLVHEIIYGLIALNCKKIIELKFKEQGYAKYDNLSFESKNKTSPNDFQRKMDDAISAMITIIDWGIPQLLGMISAIISCIFIFIKEKLYLLGIIIVSINSIAYFSIIRNLQKDFFEGRQKRKKEENKICNIKSLYLPLFQYKEKTVKDMLALDEKIVDGTLMNNKQWKKISLTTIFTNNIPILLLGLLYNISTIKLLLMLSCLQQFRDAVSGMMNFLNWFSRIEMDYNNYQIFWDELDFSEDPIKKELPDVVSIKNVDIKQSNFNVKFHHNTTEIMIKRGERILVRGKSGHGKTTLINAIMGKIKGIKLSSDEIENYYHHFVEFYQTIKEKMPSSSITIRQLFNDEKDDNIIIHCCKLCQIYDFVTNLSLRGKTTNDEIIDIEFMNVLDIDIQERISGGQKSRLALATRIYRLLKENKKILVLDEPEQGSDPEIAYCILNNIVELCQEKNAILIVISHLELIESSVQWHKILRINEGIVCVS</sequence>
<dbReference type="InterPro" id="IPR003439">
    <property type="entry name" value="ABC_transporter-like_ATP-bd"/>
</dbReference>
<dbReference type="GO" id="GO:0042626">
    <property type="term" value="F:ATPase-coupled transmembrane transporter activity"/>
    <property type="evidence" value="ECO:0007669"/>
    <property type="project" value="TreeGrafter"/>
</dbReference>
<feature type="transmembrane region" description="Helical" evidence="8">
    <location>
        <begin position="20"/>
        <end position="43"/>
    </location>
</feature>
<dbReference type="InterPro" id="IPR003593">
    <property type="entry name" value="AAA+_ATPase"/>
</dbReference>
<evidence type="ECO:0000256" key="6">
    <source>
        <dbReference type="ARBA" id="ARBA00022967"/>
    </source>
</evidence>
<keyword evidence="3" id="KW-1003">Cell membrane</keyword>
<evidence type="ECO:0000313" key="10">
    <source>
        <dbReference type="EMBL" id="ARF09084.1"/>
    </source>
</evidence>
<evidence type="ECO:0000256" key="3">
    <source>
        <dbReference type="ARBA" id="ARBA00022475"/>
    </source>
</evidence>
<reference evidence="10" key="1">
    <citation type="journal article" date="2017" name="Science">
        <title>Giant viruses with an expanded complement of translation system components.</title>
        <authorList>
            <person name="Schulz F."/>
            <person name="Yutin N."/>
            <person name="Ivanova N.N."/>
            <person name="Ortega D.R."/>
            <person name="Lee T.K."/>
            <person name="Vierheilig J."/>
            <person name="Daims H."/>
            <person name="Horn M."/>
            <person name="Wagner M."/>
            <person name="Jensen G.J."/>
            <person name="Kyrpides N.C."/>
            <person name="Koonin E.V."/>
            <person name="Woyke T."/>
        </authorList>
    </citation>
    <scope>NUCLEOTIDE SEQUENCE</scope>
    <source>
        <strain evidence="10">CTV1</strain>
    </source>
</reference>
<keyword evidence="6" id="KW-1278">Translocase</keyword>
<keyword evidence="2" id="KW-0813">Transport</keyword>
<dbReference type="SUPFAM" id="SSF52540">
    <property type="entry name" value="P-loop containing nucleoside triphosphate hydrolases"/>
    <property type="match status" value="1"/>
</dbReference>
<dbReference type="InterPro" id="IPR027417">
    <property type="entry name" value="P-loop_NTPase"/>
</dbReference>
<keyword evidence="5" id="KW-0067">ATP-binding</keyword>
<feature type="transmembrane region" description="Helical" evidence="8">
    <location>
        <begin position="120"/>
        <end position="146"/>
    </location>
</feature>
<accession>A0A1V0SBN4</accession>
<dbReference type="Pfam" id="PF00005">
    <property type="entry name" value="ABC_tran"/>
    <property type="match status" value="1"/>
</dbReference>
<feature type="transmembrane region" description="Helical" evidence="8">
    <location>
        <begin position="233"/>
        <end position="254"/>
    </location>
</feature>
<evidence type="ECO:0000256" key="4">
    <source>
        <dbReference type="ARBA" id="ARBA00022741"/>
    </source>
</evidence>
<evidence type="ECO:0000256" key="5">
    <source>
        <dbReference type="ARBA" id="ARBA00022840"/>
    </source>
</evidence>
<evidence type="ECO:0000256" key="2">
    <source>
        <dbReference type="ARBA" id="ARBA00022448"/>
    </source>
</evidence>
<protein>
    <submittedName>
        <fullName evidence="10">ABC transporter</fullName>
    </submittedName>
</protein>
<keyword evidence="8" id="KW-0812">Transmembrane</keyword>
<keyword evidence="4" id="KW-0547">Nucleotide-binding</keyword>
<dbReference type="GO" id="GO:0016887">
    <property type="term" value="F:ATP hydrolysis activity"/>
    <property type="evidence" value="ECO:0007669"/>
    <property type="project" value="InterPro"/>
</dbReference>
<evidence type="ECO:0000259" key="9">
    <source>
        <dbReference type="PROSITE" id="PS50893"/>
    </source>
</evidence>
<gene>
    <name evidence="10" type="ORF">Catovirus_2_33</name>
</gene>
<feature type="transmembrane region" description="Helical" evidence="8">
    <location>
        <begin position="55"/>
        <end position="76"/>
    </location>
</feature>
<dbReference type="PROSITE" id="PS50893">
    <property type="entry name" value="ABC_TRANSPORTER_2"/>
    <property type="match status" value="1"/>
</dbReference>
<feature type="transmembrane region" description="Helical" evidence="8">
    <location>
        <begin position="152"/>
        <end position="173"/>
    </location>
</feature>
<dbReference type="PANTHER" id="PTHR43553">
    <property type="entry name" value="HEAVY METAL TRANSPORTER"/>
    <property type="match status" value="1"/>
</dbReference>